<dbReference type="Pfam" id="PF07690">
    <property type="entry name" value="MFS_1"/>
    <property type="match status" value="1"/>
</dbReference>
<evidence type="ECO:0000259" key="5">
    <source>
        <dbReference type="PROSITE" id="PS50850"/>
    </source>
</evidence>
<evidence type="ECO:0000313" key="6">
    <source>
        <dbReference type="EMBL" id="KIW02236.1"/>
    </source>
</evidence>
<proteinExistence type="inferred from homology"/>
<dbReference type="InterPro" id="IPR020846">
    <property type="entry name" value="MFS_dom"/>
</dbReference>
<dbReference type="InterPro" id="IPR011701">
    <property type="entry name" value="MFS"/>
</dbReference>
<keyword evidence="7" id="KW-1185">Reference proteome</keyword>
<feature type="transmembrane region" description="Helical" evidence="4">
    <location>
        <begin position="211"/>
        <end position="231"/>
    </location>
</feature>
<evidence type="ECO:0000313" key="7">
    <source>
        <dbReference type="Proteomes" id="UP000053259"/>
    </source>
</evidence>
<feature type="compositionally biased region" description="Basic and acidic residues" evidence="3">
    <location>
        <begin position="11"/>
        <end position="33"/>
    </location>
</feature>
<dbReference type="AlphaFoldDB" id="A0A0D1XIS9"/>
<feature type="transmembrane region" description="Helical" evidence="4">
    <location>
        <begin position="447"/>
        <end position="472"/>
    </location>
</feature>
<keyword evidence="4" id="KW-1133">Transmembrane helix</keyword>
<keyword evidence="4" id="KW-0812">Transmembrane</keyword>
<feature type="transmembrane region" description="Helical" evidence="4">
    <location>
        <begin position="351"/>
        <end position="371"/>
    </location>
</feature>
<dbReference type="Proteomes" id="UP000053259">
    <property type="component" value="Unassembled WGS sequence"/>
</dbReference>
<evidence type="ECO:0000256" key="2">
    <source>
        <dbReference type="ARBA" id="ARBA00006727"/>
    </source>
</evidence>
<accession>A0A0D1XIS9</accession>
<evidence type="ECO:0000256" key="4">
    <source>
        <dbReference type="SAM" id="Phobius"/>
    </source>
</evidence>
<evidence type="ECO:0000256" key="1">
    <source>
        <dbReference type="ARBA" id="ARBA00004141"/>
    </source>
</evidence>
<dbReference type="CDD" id="cd17352">
    <property type="entry name" value="MFS_MCT_SLC16"/>
    <property type="match status" value="1"/>
</dbReference>
<feature type="transmembrane region" description="Helical" evidence="4">
    <location>
        <begin position="86"/>
        <end position="104"/>
    </location>
</feature>
<feature type="region of interest" description="Disordered" evidence="3">
    <location>
        <begin position="1"/>
        <end position="47"/>
    </location>
</feature>
<protein>
    <recommendedName>
        <fullName evidence="5">Major facilitator superfamily (MFS) profile domain-containing protein</fullName>
    </recommendedName>
</protein>
<feature type="transmembrane region" description="Helical" evidence="4">
    <location>
        <begin position="124"/>
        <end position="142"/>
    </location>
</feature>
<dbReference type="RefSeq" id="XP_016212105.1">
    <property type="nucleotide sequence ID" value="XM_016360023.1"/>
</dbReference>
<dbReference type="InterPro" id="IPR036259">
    <property type="entry name" value="MFS_trans_sf"/>
</dbReference>
<dbReference type="PANTHER" id="PTHR11360:SF130">
    <property type="entry name" value="MAJOR FACILITATOR SUPERFAMILY (MFS) PROFILE DOMAIN-CONTAINING PROTEIN-RELATED"/>
    <property type="match status" value="1"/>
</dbReference>
<dbReference type="InParanoid" id="A0A0D1XIS9"/>
<feature type="transmembrane region" description="Helical" evidence="4">
    <location>
        <begin position="179"/>
        <end position="199"/>
    </location>
</feature>
<gene>
    <name evidence="6" type="ORF">PV09_06389</name>
</gene>
<dbReference type="EMBL" id="KN847550">
    <property type="protein sequence ID" value="KIW02236.1"/>
    <property type="molecule type" value="Genomic_DNA"/>
</dbReference>
<feature type="transmembrane region" description="Helical" evidence="4">
    <location>
        <begin position="414"/>
        <end position="435"/>
    </location>
</feature>
<sequence>MSVPSLHSRMSVKDPQNKSDDVEQDVNGEKHISEASGTISEDIETPELDATTPVPITSSVLQRVITGRSASSYVDPGPPPDGGLRAWLIAVAGLCVIFNSWGYIQTFGVFQTYYVTSLSESPSTISWIGSIQIFLLFFVGPFSGRATDAGYFRLVFWAGLFAQLLGVFMTSLASKYWQLLLAQGVCQGLGNGLQFVPTMSLVSTYFDKNRSLAIGLTAVGAAFGGLVMPAMVQQLLPKIGYGWTVRALGLVIATLGIFAGITLKPRVAARKSGPLVEWTALKEPPFALFCMAMFLNFWGVYFPFIYIGSYSRKILHTSYSASISLLLGMNGVSVIGRLIPNVIADRSLGPITTMTLSSLISGIVTFCWAAVHDVPGLWAFGTFFGFFCAGIQSLFPACLASLTPDLQKRGARMGMGFAIAGIASLTGSPLGGGLVQADHGLYLYAQMWAASSFIAASTFLFASRCCAVGLSFKLKY</sequence>
<dbReference type="GO" id="GO:0022857">
    <property type="term" value="F:transmembrane transporter activity"/>
    <property type="evidence" value="ECO:0007669"/>
    <property type="project" value="InterPro"/>
</dbReference>
<organism evidence="6 7">
    <name type="scientific">Verruconis gallopava</name>
    <dbReference type="NCBI Taxonomy" id="253628"/>
    <lineage>
        <taxon>Eukaryota</taxon>
        <taxon>Fungi</taxon>
        <taxon>Dikarya</taxon>
        <taxon>Ascomycota</taxon>
        <taxon>Pezizomycotina</taxon>
        <taxon>Dothideomycetes</taxon>
        <taxon>Pleosporomycetidae</taxon>
        <taxon>Venturiales</taxon>
        <taxon>Sympoventuriaceae</taxon>
        <taxon>Verruconis</taxon>
    </lineage>
</organism>
<comment type="similarity">
    <text evidence="2">Belongs to the major facilitator superfamily. Monocarboxylate porter (TC 2.A.1.13) family.</text>
</comment>
<dbReference type="HOGENOM" id="CLU_001265_1_1_1"/>
<dbReference type="SUPFAM" id="SSF103473">
    <property type="entry name" value="MFS general substrate transporter"/>
    <property type="match status" value="1"/>
</dbReference>
<dbReference type="PANTHER" id="PTHR11360">
    <property type="entry name" value="MONOCARBOXYLATE TRANSPORTER"/>
    <property type="match status" value="1"/>
</dbReference>
<dbReference type="VEuPathDB" id="FungiDB:PV09_06389"/>
<dbReference type="PROSITE" id="PS50850">
    <property type="entry name" value="MFS"/>
    <property type="match status" value="1"/>
</dbReference>
<dbReference type="OrthoDB" id="6499973at2759"/>
<feature type="transmembrane region" description="Helical" evidence="4">
    <location>
        <begin position="377"/>
        <end position="402"/>
    </location>
</feature>
<reference evidence="6 7" key="1">
    <citation type="submission" date="2015-01" db="EMBL/GenBank/DDBJ databases">
        <title>The Genome Sequence of Ochroconis gallopava CBS43764.</title>
        <authorList>
            <consortium name="The Broad Institute Genomics Platform"/>
            <person name="Cuomo C."/>
            <person name="de Hoog S."/>
            <person name="Gorbushina A."/>
            <person name="Stielow B."/>
            <person name="Teixiera M."/>
            <person name="Abouelleil A."/>
            <person name="Chapman S.B."/>
            <person name="Priest M."/>
            <person name="Young S.K."/>
            <person name="Wortman J."/>
            <person name="Nusbaum C."/>
            <person name="Birren B."/>
        </authorList>
    </citation>
    <scope>NUCLEOTIDE SEQUENCE [LARGE SCALE GENOMIC DNA]</scope>
    <source>
        <strain evidence="6 7">CBS 43764</strain>
    </source>
</reference>
<dbReference type="InterPro" id="IPR050327">
    <property type="entry name" value="Proton-linked_MCT"/>
</dbReference>
<name>A0A0D1XIS9_9PEZI</name>
<evidence type="ECO:0000256" key="3">
    <source>
        <dbReference type="SAM" id="MobiDB-lite"/>
    </source>
</evidence>
<feature type="domain" description="Major facilitator superfamily (MFS) profile" evidence="5">
    <location>
        <begin position="86"/>
        <end position="476"/>
    </location>
</feature>
<dbReference type="GeneID" id="27314362"/>
<keyword evidence="4" id="KW-0472">Membrane</keyword>
<feature type="transmembrane region" description="Helical" evidence="4">
    <location>
        <begin position="154"/>
        <end position="173"/>
    </location>
</feature>
<dbReference type="GO" id="GO:0016020">
    <property type="term" value="C:membrane"/>
    <property type="evidence" value="ECO:0007669"/>
    <property type="project" value="UniProtKB-SubCell"/>
</dbReference>
<feature type="transmembrane region" description="Helical" evidence="4">
    <location>
        <begin position="284"/>
        <end position="307"/>
    </location>
</feature>
<feature type="transmembrane region" description="Helical" evidence="4">
    <location>
        <begin position="243"/>
        <end position="263"/>
    </location>
</feature>
<dbReference type="Gene3D" id="1.20.1250.20">
    <property type="entry name" value="MFS general substrate transporter like domains"/>
    <property type="match status" value="2"/>
</dbReference>
<feature type="transmembrane region" description="Helical" evidence="4">
    <location>
        <begin position="319"/>
        <end position="339"/>
    </location>
</feature>
<comment type="subcellular location">
    <subcellularLocation>
        <location evidence="1">Membrane</location>
        <topology evidence="1">Multi-pass membrane protein</topology>
    </subcellularLocation>
</comment>